<gene>
    <name evidence="10" type="ORF">LPTSP4_31680</name>
</gene>
<dbReference type="InterPro" id="IPR003594">
    <property type="entry name" value="HATPase_dom"/>
</dbReference>
<evidence type="ECO:0000256" key="2">
    <source>
        <dbReference type="ARBA" id="ARBA00012438"/>
    </source>
</evidence>
<dbReference type="GO" id="GO:0000155">
    <property type="term" value="F:phosphorelay sensor kinase activity"/>
    <property type="evidence" value="ECO:0007669"/>
    <property type="project" value="InterPro"/>
</dbReference>
<dbReference type="AlphaFoldDB" id="A0A2P2E420"/>
<dbReference type="InterPro" id="IPR036097">
    <property type="entry name" value="HisK_dim/P_sf"/>
</dbReference>
<dbReference type="Proteomes" id="UP000245133">
    <property type="component" value="Unassembled WGS sequence"/>
</dbReference>
<dbReference type="Pfam" id="PF00072">
    <property type="entry name" value="Response_reg"/>
    <property type="match status" value="1"/>
</dbReference>
<dbReference type="PANTHER" id="PTHR43047">
    <property type="entry name" value="TWO-COMPONENT HISTIDINE PROTEIN KINASE"/>
    <property type="match status" value="1"/>
</dbReference>
<reference evidence="10 11" key="1">
    <citation type="submission" date="2018-02" db="EMBL/GenBank/DDBJ databases">
        <title>Novel Leptospira species isolated from soil and water in Japan.</title>
        <authorList>
            <person name="Nakao R."/>
            <person name="Masuzawa T."/>
        </authorList>
    </citation>
    <scope>NUCLEOTIDE SEQUENCE [LARGE SCALE GENOMIC DNA]</scope>
    <source>
        <strain evidence="10 11">YH101</strain>
    </source>
</reference>
<evidence type="ECO:0000256" key="3">
    <source>
        <dbReference type="ARBA" id="ARBA00022553"/>
    </source>
</evidence>
<accession>A0A2P2E420</accession>
<evidence type="ECO:0000256" key="4">
    <source>
        <dbReference type="ARBA" id="ARBA00022679"/>
    </source>
</evidence>
<dbReference type="PRINTS" id="PR00344">
    <property type="entry name" value="BCTRLSENSOR"/>
</dbReference>
<dbReference type="SUPFAM" id="SSF55874">
    <property type="entry name" value="ATPase domain of HSP90 chaperone/DNA topoisomerase II/histidine kinase"/>
    <property type="match status" value="1"/>
</dbReference>
<dbReference type="Gene3D" id="3.30.565.10">
    <property type="entry name" value="Histidine kinase-like ATPase, C-terminal domain"/>
    <property type="match status" value="1"/>
</dbReference>
<evidence type="ECO:0000259" key="9">
    <source>
        <dbReference type="PROSITE" id="PS50110"/>
    </source>
</evidence>
<dbReference type="Gene3D" id="1.10.287.130">
    <property type="match status" value="1"/>
</dbReference>
<keyword evidence="4" id="KW-0808">Transferase</keyword>
<feature type="transmembrane region" description="Helical" evidence="7">
    <location>
        <begin position="219"/>
        <end position="240"/>
    </location>
</feature>
<organism evidence="10 11">
    <name type="scientific">Leptospira ryugenii</name>
    <dbReference type="NCBI Taxonomy" id="1917863"/>
    <lineage>
        <taxon>Bacteria</taxon>
        <taxon>Pseudomonadati</taxon>
        <taxon>Spirochaetota</taxon>
        <taxon>Spirochaetia</taxon>
        <taxon>Leptospirales</taxon>
        <taxon>Leptospiraceae</taxon>
        <taxon>Leptospira</taxon>
    </lineage>
</organism>
<protein>
    <recommendedName>
        <fullName evidence="2">histidine kinase</fullName>
        <ecNumber evidence="2">2.7.13.3</ecNumber>
    </recommendedName>
</protein>
<dbReference type="InterPro" id="IPR005467">
    <property type="entry name" value="His_kinase_dom"/>
</dbReference>
<comment type="catalytic activity">
    <reaction evidence="1">
        <text>ATP + protein L-histidine = ADP + protein N-phospho-L-histidine.</text>
        <dbReference type="EC" id="2.7.13.3"/>
    </reaction>
</comment>
<dbReference type="SUPFAM" id="SSF47384">
    <property type="entry name" value="Homodimeric domain of signal transducing histidine kinase"/>
    <property type="match status" value="1"/>
</dbReference>
<dbReference type="CDD" id="cd00156">
    <property type="entry name" value="REC"/>
    <property type="match status" value="1"/>
</dbReference>
<evidence type="ECO:0000256" key="1">
    <source>
        <dbReference type="ARBA" id="ARBA00000085"/>
    </source>
</evidence>
<evidence type="ECO:0000313" key="10">
    <source>
        <dbReference type="EMBL" id="GBF51630.1"/>
    </source>
</evidence>
<dbReference type="EC" id="2.7.13.3" evidence="2"/>
<keyword evidence="7" id="KW-0812">Transmembrane</keyword>
<dbReference type="PROSITE" id="PS50110">
    <property type="entry name" value="RESPONSE_REGULATORY"/>
    <property type="match status" value="1"/>
</dbReference>
<dbReference type="SMART" id="SM00448">
    <property type="entry name" value="REC"/>
    <property type="match status" value="1"/>
</dbReference>
<keyword evidence="5 10" id="KW-0418">Kinase</keyword>
<dbReference type="Gene3D" id="3.40.50.2300">
    <property type="match status" value="1"/>
</dbReference>
<keyword evidence="11" id="KW-1185">Reference proteome</keyword>
<dbReference type="SUPFAM" id="SSF52172">
    <property type="entry name" value="CheY-like"/>
    <property type="match status" value="1"/>
</dbReference>
<feature type="domain" description="Response regulatory" evidence="9">
    <location>
        <begin position="594"/>
        <end position="716"/>
    </location>
</feature>
<dbReference type="EMBL" id="BFBB01000008">
    <property type="protein sequence ID" value="GBF51630.1"/>
    <property type="molecule type" value="Genomic_DNA"/>
</dbReference>
<evidence type="ECO:0000256" key="7">
    <source>
        <dbReference type="SAM" id="Phobius"/>
    </source>
</evidence>
<feature type="domain" description="Histidine kinase" evidence="8">
    <location>
        <begin position="374"/>
        <end position="592"/>
    </location>
</feature>
<dbReference type="InterPro" id="IPR036890">
    <property type="entry name" value="HATPase_C_sf"/>
</dbReference>
<dbReference type="Pfam" id="PF00512">
    <property type="entry name" value="HisKA"/>
    <property type="match status" value="1"/>
</dbReference>
<dbReference type="GO" id="GO:0005886">
    <property type="term" value="C:plasma membrane"/>
    <property type="evidence" value="ECO:0007669"/>
    <property type="project" value="TreeGrafter"/>
</dbReference>
<feature type="transmembrane region" description="Helical" evidence="7">
    <location>
        <begin position="252"/>
        <end position="272"/>
    </location>
</feature>
<dbReference type="SMART" id="SM00387">
    <property type="entry name" value="HATPase_c"/>
    <property type="match status" value="1"/>
</dbReference>
<dbReference type="SMART" id="SM00388">
    <property type="entry name" value="HisKA"/>
    <property type="match status" value="1"/>
</dbReference>
<keyword evidence="3 6" id="KW-0597">Phosphoprotein</keyword>
<feature type="modified residue" description="4-aspartylphosphate" evidence="6">
    <location>
        <position position="643"/>
    </location>
</feature>
<evidence type="ECO:0000256" key="6">
    <source>
        <dbReference type="PROSITE-ProRule" id="PRU00169"/>
    </source>
</evidence>
<dbReference type="GO" id="GO:0009927">
    <property type="term" value="F:histidine phosphotransfer kinase activity"/>
    <property type="evidence" value="ECO:0007669"/>
    <property type="project" value="TreeGrafter"/>
</dbReference>
<keyword evidence="7" id="KW-1133">Transmembrane helix</keyword>
<dbReference type="CDD" id="cd00082">
    <property type="entry name" value="HisKA"/>
    <property type="match status" value="1"/>
</dbReference>
<dbReference type="InterPro" id="IPR001789">
    <property type="entry name" value="Sig_transdc_resp-reg_receiver"/>
</dbReference>
<sequence>MVQAGTHWTSLKKEGKPLPSFGYATYRLNVLLPDNRETLALSIPVLHTAYRLYVDGELVYENGIVSEYENIHKPSFHTKVIALRGVRKHLRLQIDISNYSHKIAGMKEVIHLGRIDNIYSEVSDVYVANWIIILFLSLLSLYHFFLYILRNSERGSFYLGFLYLGILVMILSLAEGRILFNTFSDSYWLLLVRLSNIGLPISIYMATRVLFHVFLNHKYEILIKVTKLYVILYILTTLFSPKAQMAEWTYLFEFWSIGFIALGLILTVIAVIQRKKDSLLYLFSLVLISLGSIYDTLYNGNYVSGFQGFGYYNLLFFLVPQTYILTRSIFQIFKSEEIASRQLMKSNEDLENKVKERTLELQKANRWKANFVSLMSHDLRSPLIGVSQILDVLQFKFSTTSDEEKLKFLNMSKEGIQNSLRMLKSLLDISRFDSEGIKLQQSQFDLKTLLQDVVSILDPIATVKEITLILNVQSETSIIADRALLEEVFKNIITNAIKFSYPHSQIEIAERMKGDWISIEIKDSGIGMDEDAIAKIFGEDNPKSQPGTNGELGSGFGLKLCLNILEAHFAKLKIHSEPGKGSTFEIQFSKNLRSVLLVDDSDAYRSSLAEDLRRRKWIVIEARNGEEALDHLSRIKPSLIITDKEMPIMDGISFLHEWEAIRGTHFIPVVFISSDLALSGGENLIESEGLDEIVMMSISKLVPISKMADRITKTFR</sequence>
<comment type="caution">
    <text evidence="10">The sequence shown here is derived from an EMBL/GenBank/DDBJ whole genome shotgun (WGS) entry which is preliminary data.</text>
</comment>
<proteinExistence type="predicted"/>
<dbReference type="InterPro" id="IPR011006">
    <property type="entry name" value="CheY-like_superfamily"/>
</dbReference>
<feature type="transmembrane region" description="Helical" evidence="7">
    <location>
        <begin position="156"/>
        <end position="174"/>
    </location>
</feature>
<dbReference type="PROSITE" id="PS50109">
    <property type="entry name" value="HIS_KIN"/>
    <property type="match status" value="1"/>
</dbReference>
<dbReference type="PANTHER" id="PTHR43047:SF72">
    <property type="entry name" value="OSMOSENSING HISTIDINE PROTEIN KINASE SLN1"/>
    <property type="match status" value="1"/>
</dbReference>
<evidence type="ECO:0000259" key="8">
    <source>
        <dbReference type="PROSITE" id="PS50109"/>
    </source>
</evidence>
<feature type="transmembrane region" description="Helical" evidence="7">
    <location>
        <begin position="127"/>
        <end position="149"/>
    </location>
</feature>
<keyword evidence="7" id="KW-0472">Membrane</keyword>
<feature type="transmembrane region" description="Helical" evidence="7">
    <location>
        <begin position="309"/>
        <end position="326"/>
    </location>
</feature>
<feature type="transmembrane region" description="Helical" evidence="7">
    <location>
        <begin position="279"/>
        <end position="297"/>
    </location>
</feature>
<name>A0A2P2E420_9LEPT</name>
<dbReference type="Pfam" id="PF02518">
    <property type="entry name" value="HATPase_c"/>
    <property type="match status" value="1"/>
</dbReference>
<dbReference type="InterPro" id="IPR004358">
    <property type="entry name" value="Sig_transdc_His_kin-like_C"/>
</dbReference>
<evidence type="ECO:0000256" key="5">
    <source>
        <dbReference type="ARBA" id="ARBA00022777"/>
    </source>
</evidence>
<evidence type="ECO:0000313" key="11">
    <source>
        <dbReference type="Proteomes" id="UP000245133"/>
    </source>
</evidence>
<feature type="transmembrane region" description="Helical" evidence="7">
    <location>
        <begin position="186"/>
        <end position="207"/>
    </location>
</feature>
<dbReference type="InterPro" id="IPR003661">
    <property type="entry name" value="HisK_dim/P_dom"/>
</dbReference>